<dbReference type="PANTHER" id="PTHR38462:SF1">
    <property type="entry name" value="YPRB RIBONUCLEASE H-LIKE DOMAIN-CONTAINING PROTEIN"/>
    <property type="match status" value="1"/>
</dbReference>
<evidence type="ECO:0000259" key="1">
    <source>
        <dbReference type="Pfam" id="PF13482"/>
    </source>
</evidence>
<accession>A0A1W1XKS3</accession>
<protein>
    <recommendedName>
        <fullName evidence="1">YprB ribonuclease H-like domain-containing protein</fullName>
    </recommendedName>
</protein>
<keyword evidence="3" id="KW-1185">Reference proteome</keyword>
<dbReference type="Proteomes" id="UP000192468">
    <property type="component" value="Unassembled WGS sequence"/>
</dbReference>
<dbReference type="PANTHER" id="PTHR38462">
    <property type="entry name" value="EXONUCLEASE-LIKE PROTEIN"/>
    <property type="match status" value="1"/>
</dbReference>
<feature type="domain" description="YprB ribonuclease H-like" evidence="1">
    <location>
        <begin position="26"/>
        <end position="194"/>
    </location>
</feature>
<dbReference type="InterPro" id="IPR012337">
    <property type="entry name" value="RNaseH-like_sf"/>
</dbReference>
<dbReference type="InterPro" id="IPR038720">
    <property type="entry name" value="YprB_RNase_H-like_dom"/>
</dbReference>
<evidence type="ECO:0000313" key="2">
    <source>
        <dbReference type="EMBL" id="SMC24407.1"/>
    </source>
</evidence>
<dbReference type="EMBL" id="FWXH01000007">
    <property type="protein sequence ID" value="SMC24407.1"/>
    <property type="molecule type" value="Genomic_DNA"/>
</dbReference>
<gene>
    <name evidence="2" type="ORF">SAMN02745134_02154</name>
</gene>
<evidence type="ECO:0000313" key="3">
    <source>
        <dbReference type="Proteomes" id="UP000192468"/>
    </source>
</evidence>
<reference evidence="2 3" key="1">
    <citation type="submission" date="2017-04" db="EMBL/GenBank/DDBJ databases">
        <authorList>
            <person name="Afonso C.L."/>
            <person name="Miller P.J."/>
            <person name="Scott M.A."/>
            <person name="Spackman E."/>
            <person name="Goraichik I."/>
            <person name="Dimitrov K.M."/>
            <person name="Suarez D.L."/>
            <person name="Swayne D.E."/>
        </authorList>
    </citation>
    <scope>NUCLEOTIDE SEQUENCE [LARGE SCALE GENOMIC DNA]</scope>
    <source>
        <strain evidence="2 3">DSM 12555</strain>
    </source>
</reference>
<dbReference type="OrthoDB" id="9790530at2"/>
<dbReference type="RefSeq" id="WP_084115954.1">
    <property type="nucleotide sequence ID" value="NZ_FWXH01000007.1"/>
</dbReference>
<dbReference type="Gene3D" id="3.30.420.10">
    <property type="entry name" value="Ribonuclease H-like superfamily/Ribonuclease H"/>
    <property type="match status" value="1"/>
</dbReference>
<dbReference type="Pfam" id="PF13482">
    <property type="entry name" value="RNase_H_2"/>
    <property type="match status" value="1"/>
</dbReference>
<dbReference type="InterPro" id="IPR036397">
    <property type="entry name" value="RNaseH_sf"/>
</dbReference>
<name>A0A1W1XKS3_9CLOT</name>
<sequence>MFGLERDSKLTLDNKILDKYNMKSIAYFDIETTGFDKENDIVMLISLGWFKENGDLHIKQYYAEDEEDEKSLLEAFKDDIKGYNIWCSYNGKAFDEPFIKNRMIKNKIYKFVPPEEHLDLYRLIRPYYKQLGLNRCNLKSVEKYIGINRLDKIDGGKSVELYEKYLSTKSEKIKEVIMLHNYEDVLNLPKIFKVVFQIDTGSDFAREDSITEKQLSYLKYLLDKNKIGIEINFNKISKKAASRIIDNLIKGMYDEKKLLEIAENSY</sequence>
<dbReference type="AlphaFoldDB" id="A0A1W1XKS3"/>
<dbReference type="SUPFAM" id="SSF53098">
    <property type="entry name" value="Ribonuclease H-like"/>
    <property type="match status" value="1"/>
</dbReference>
<organism evidence="2 3">
    <name type="scientific">Clostridium acidisoli DSM 12555</name>
    <dbReference type="NCBI Taxonomy" id="1121291"/>
    <lineage>
        <taxon>Bacteria</taxon>
        <taxon>Bacillati</taxon>
        <taxon>Bacillota</taxon>
        <taxon>Clostridia</taxon>
        <taxon>Eubacteriales</taxon>
        <taxon>Clostridiaceae</taxon>
        <taxon>Clostridium</taxon>
    </lineage>
</organism>
<dbReference type="GO" id="GO:0003676">
    <property type="term" value="F:nucleic acid binding"/>
    <property type="evidence" value="ECO:0007669"/>
    <property type="project" value="InterPro"/>
</dbReference>
<proteinExistence type="predicted"/>
<dbReference type="STRING" id="1121291.SAMN02745134_02154"/>